<dbReference type="InterPro" id="IPR032508">
    <property type="entry name" value="FecR_C"/>
</dbReference>
<dbReference type="OrthoDB" id="645173at2"/>
<dbReference type="PANTHER" id="PTHR30273">
    <property type="entry name" value="PERIPLASMIC SIGNAL SENSOR AND SIGMA FACTOR ACTIVATOR FECR-RELATED"/>
    <property type="match status" value="1"/>
</dbReference>
<feature type="domain" description="Protein FecR C-terminal" evidence="3">
    <location>
        <begin position="260"/>
        <end position="328"/>
    </location>
</feature>
<keyword evidence="5" id="KW-1185">Reference proteome</keyword>
<comment type="caution">
    <text evidence="4">The sequence shown here is derived from an EMBL/GenBank/DDBJ whole genome shotgun (WGS) entry which is preliminary data.</text>
</comment>
<dbReference type="PANTHER" id="PTHR30273:SF2">
    <property type="entry name" value="PROTEIN FECR"/>
    <property type="match status" value="1"/>
</dbReference>
<dbReference type="InterPro" id="IPR006860">
    <property type="entry name" value="FecR"/>
</dbReference>
<sequence length="336" mass="37821">MRNKPELSPDLLKRFLACQCSAEEEEAIARWYRSLGGGRKALQLSKEEENTLKQKLWSAIRLGIYGSFPPEKQTGKFRRYLRVFFWPAAAAACMLLLYLFFAPSGTDILKTLPPQDNRIVFNNTGDNILCIALPDASLVWLRPAGTLSYIDFGRQDRREVTLQGEAYFEVHSDPGKPFIVYTGEVVTRVLGTKFNIKAYDQDHTVEVEVTEGKVALSASQDLQLAANQKAVYNISERTMVKLDVPVSVPHITAEIAEEARFEFNDAPFTEVMDLLEKTYQLDIQLENDALSNCTLTASLNDETLDMKLRLICRSIGAGYRREENKIFISGDGCTAL</sequence>
<dbReference type="Gene3D" id="2.60.120.1440">
    <property type="match status" value="1"/>
</dbReference>
<evidence type="ECO:0000259" key="3">
    <source>
        <dbReference type="Pfam" id="PF16344"/>
    </source>
</evidence>
<dbReference type="AlphaFoldDB" id="A0A4V2UUD0"/>
<evidence type="ECO:0000313" key="4">
    <source>
        <dbReference type="EMBL" id="TCS90233.1"/>
    </source>
</evidence>
<dbReference type="PIRSF" id="PIRSF018266">
    <property type="entry name" value="FecR"/>
    <property type="match status" value="1"/>
</dbReference>
<feature type="transmembrane region" description="Helical" evidence="1">
    <location>
        <begin position="80"/>
        <end position="101"/>
    </location>
</feature>
<dbReference type="EMBL" id="SMAD01000001">
    <property type="protein sequence ID" value="TCS90233.1"/>
    <property type="molecule type" value="Genomic_DNA"/>
</dbReference>
<accession>A0A4V2UUD0</accession>
<keyword evidence="1" id="KW-1133">Transmembrane helix</keyword>
<keyword evidence="1" id="KW-0812">Transmembrane</keyword>
<dbReference type="RefSeq" id="WP_132127678.1">
    <property type="nucleotide sequence ID" value="NZ_SMAD01000001.1"/>
</dbReference>
<dbReference type="Pfam" id="PF16344">
    <property type="entry name" value="FecR_C"/>
    <property type="match status" value="1"/>
</dbReference>
<dbReference type="Pfam" id="PF04773">
    <property type="entry name" value="FecR"/>
    <property type="match status" value="1"/>
</dbReference>
<evidence type="ECO:0000259" key="2">
    <source>
        <dbReference type="Pfam" id="PF04773"/>
    </source>
</evidence>
<dbReference type="Proteomes" id="UP000295807">
    <property type="component" value="Unassembled WGS sequence"/>
</dbReference>
<evidence type="ECO:0000313" key="5">
    <source>
        <dbReference type="Proteomes" id="UP000295807"/>
    </source>
</evidence>
<dbReference type="GO" id="GO:0016989">
    <property type="term" value="F:sigma factor antagonist activity"/>
    <property type="evidence" value="ECO:0007669"/>
    <property type="project" value="TreeGrafter"/>
</dbReference>
<keyword evidence="1" id="KW-0472">Membrane</keyword>
<protein>
    <submittedName>
        <fullName evidence="4">FecR family protein</fullName>
    </submittedName>
</protein>
<name>A0A4V2UUD0_9SPHI</name>
<dbReference type="Gene3D" id="3.55.50.30">
    <property type="match status" value="1"/>
</dbReference>
<feature type="domain" description="FecR protein" evidence="2">
    <location>
        <begin position="124"/>
        <end position="214"/>
    </location>
</feature>
<organism evidence="4 5">
    <name type="scientific">Anseongella ginsenosidimutans</name>
    <dbReference type="NCBI Taxonomy" id="496056"/>
    <lineage>
        <taxon>Bacteria</taxon>
        <taxon>Pseudomonadati</taxon>
        <taxon>Bacteroidota</taxon>
        <taxon>Sphingobacteriia</taxon>
        <taxon>Sphingobacteriales</taxon>
        <taxon>Sphingobacteriaceae</taxon>
        <taxon>Anseongella</taxon>
    </lineage>
</organism>
<evidence type="ECO:0000256" key="1">
    <source>
        <dbReference type="SAM" id="Phobius"/>
    </source>
</evidence>
<gene>
    <name evidence="4" type="ORF">EDD80_101432</name>
</gene>
<proteinExistence type="predicted"/>
<reference evidence="4 5" key="1">
    <citation type="submission" date="2019-03" db="EMBL/GenBank/DDBJ databases">
        <title>Genomic Encyclopedia of Type Strains, Phase IV (KMG-IV): sequencing the most valuable type-strain genomes for metagenomic binning, comparative biology and taxonomic classification.</title>
        <authorList>
            <person name="Goeker M."/>
        </authorList>
    </citation>
    <scope>NUCLEOTIDE SEQUENCE [LARGE SCALE GENOMIC DNA]</scope>
    <source>
        <strain evidence="4 5">DSM 21100</strain>
    </source>
</reference>
<dbReference type="InterPro" id="IPR012373">
    <property type="entry name" value="Ferrdict_sens_TM"/>
</dbReference>